<name>A0A669CF62_ORENI</name>
<dbReference type="Proteomes" id="UP000005207">
    <property type="component" value="Linkage group LG7"/>
</dbReference>
<dbReference type="Ensembl" id="ENSONIT00000044648.1">
    <property type="protein sequence ID" value="ENSONIP00000046473.1"/>
    <property type="gene ID" value="ENSONIG00000037031.1"/>
</dbReference>
<evidence type="ECO:0000313" key="3">
    <source>
        <dbReference type="Ensembl" id="ENSONIP00000046473.1"/>
    </source>
</evidence>
<proteinExistence type="inferred from homology"/>
<dbReference type="Pfam" id="PF03259">
    <property type="entry name" value="Robl_LC7"/>
    <property type="match status" value="1"/>
</dbReference>
<reference evidence="4" key="1">
    <citation type="submission" date="2012-01" db="EMBL/GenBank/DDBJ databases">
        <title>The Genome Sequence of Oreochromis niloticus (Nile Tilapia).</title>
        <authorList>
            <consortium name="Broad Institute Genome Assembly Team"/>
            <consortium name="Broad Institute Sequencing Platform"/>
            <person name="Di Palma F."/>
            <person name="Johnson J."/>
            <person name="Lander E.S."/>
            <person name="Lindblad-Toh K."/>
        </authorList>
    </citation>
    <scope>NUCLEOTIDE SEQUENCE [LARGE SCALE GENOMIC DNA]</scope>
</reference>
<evidence type="ECO:0000313" key="4">
    <source>
        <dbReference type="Proteomes" id="UP000005207"/>
    </source>
</evidence>
<dbReference type="InterPro" id="IPR004942">
    <property type="entry name" value="Roadblock/LAMTOR2_dom"/>
</dbReference>
<protein>
    <recommendedName>
        <fullName evidence="2">Roadblock/LAMTOR2 domain-containing protein</fullName>
    </recommendedName>
</protein>
<comment type="similarity">
    <text evidence="1">Belongs to the GAMAD family.</text>
</comment>
<organism evidence="3 4">
    <name type="scientific">Oreochromis niloticus</name>
    <name type="common">Nile tilapia</name>
    <name type="synonym">Tilapia nilotica</name>
    <dbReference type="NCBI Taxonomy" id="8128"/>
    <lineage>
        <taxon>Eukaryota</taxon>
        <taxon>Metazoa</taxon>
        <taxon>Chordata</taxon>
        <taxon>Craniata</taxon>
        <taxon>Vertebrata</taxon>
        <taxon>Euteleostomi</taxon>
        <taxon>Actinopterygii</taxon>
        <taxon>Neopterygii</taxon>
        <taxon>Teleostei</taxon>
        <taxon>Neoteleostei</taxon>
        <taxon>Acanthomorphata</taxon>
        <taxon>Ovalentaria</taxon>
        <taxon>Cichlomorphae</taxon>
        <taxon>Cichliformes</taxon>
        <taxon>Cichlidae</taxon>
        <taxon>African cichlids</taxon>
        <taxon>Pseudocrenilabrinae</taxon>
        <taxon>Oreochromini</taxon>
        <taxon>Oreochromis</taxon>
    </lineage>
</organism>
<reference evidence="3" key="2">
    <citation type="submission" date="2025-08" db="UniProtKB">
        <authorList>
            <consortium name="Ensembl"/>
        </authorList>
    </citation>
    <scope>IDENTIFICATION</scope>
</reference>
<dbReference type="GeneTree" id="ENSGT01120000277130"/>
<keyword evidence="4" id="KW-1185">Reference proteome</keyword>
<evidence type="ECO:0000259" key="2">
    <source>
        <dbReference type="Pfam" id="PF03259"/>
    </source>
</evidence>
<dbReference type="PANTHER" id="PTHR10779">
    <property type="entry name" value="DYNEIN LIGHT CHAIN ROADBLOCK"/>
    <property type="match status" value="1"/>
</dbReference>
<dbReference type="Gene3D" id="3.30.450.30">
    <property type="entry name" value="Dynein light chain 2a, cytoplasmic"/>
    <property type="match status" value="1"/>
</dbReference>
<dbReference type="InParanoid" id="A0A669CF62"/>
<dbReference type="AlphaFoldDB" id="A0A669CF62"/>
<sequence>MVSNVTGRTSRFHLRCFQCIPIRSTLDQSMTVQYAEQLQNLVALARSVIRDTDPQNDVITLRVCSKSNEIIVATGDIIKAQLPT</sequence>
<feature type="domain" description="Roadblock/LAMTOR2" evidence="2">
    <location>
        <begin position="20"/>
        <end position="74"/>
    </location>
</feature>
<dbReference type="SUPFAM" id="SSF103196">
    <property type="entry name" value="Roadblock/LC7 domain"/>
    <property type="match status" value="1"/>
</dbReference>
<accession>A0A669CF62</accession>
<reference evidence="3" key="3">
    <citation type="submission" date="2025-09" db="UniProtKB">
        <authorList>
            <consortium name="Ensembl"/>
        </authorList>
    </citation>
    <scope>IDENTIFICATION</scope>
</reference>
<evidence type="ECO:0000256" key="1">
    <source>
        <dbReference type="ARBA" id="ARBA00007191"/>
    </source>
</evidence>